<evidence type="ECO:0000313" key="2">
    <source>
        <dbReference type="Proteomes" id="UP000243217"/>
    </source>
</evidence>
<reference evidence="1 2" key="1">
    <citation type="journal article" date="2014" name="Genome Biol. Evol.">
        <title>The secreted proteins of Achlya hypogyna and Thraustotheca clavata identify the ancestral oomycete secretome and reveal gene acquisitions by horizontal gene transfer.</title>
        <authorList>
            <person name="Misner I."/>
            <person name="Blouin N."/>
            <person name="Leonard G."/>
            <person name="Richards T.A."/>
            <person name="Lane C.E."/>
        </authorList>
    </citation>
    <scope>NUCLEOTIDE SEQUENCE [LARGE SCALE GENOMIC DNA]</scope>
    <source>
        <strain evidence="1 2">ATCC 34112</strain>
    </source>
</reference>
<sequence>MPEVALRDESICKYTYKPCMNPRTIKRNGELHTLCDYHRSKANTIQREYARKKRSRRHKLLVNNDGLPLDDVCTDIYIDKHIAVEEYDIAISAEDWIILRELFNFTTDVFS</sequence>
<proteinExistence type="predicted"/>
<dbReference type="OrthoDB" id="73863at2759"/>
<keyword evidence="2" id="KW-1185">Reference proteome</keyword>
<dbReference type="Proteomes" id="UP000243217">
    <property type="component" value="Unassembled WGS sequence"/>
</dbReference>
<gene>
    <name evidence="1" type="ORF">THRCLA_23266</name>
</gene>
<accession>A0A1V9Y8B8</accession>
<name>A0A1V9Y8B8_9STRA</name>
<evidence type="ECO:0000313" key="1">
    <source>
        <dbReference type="EMBL" id="OQR81953.1"/>
    </source>
</evidence>
<dbReference type="AlphaFoldDB" id="A0A1V9Y8B8"/>
<organism evidence="1 2">
    <name type="scientific">Thraustotheca clavata</name>
    <dbReference type="NCBI Taxonomy" id="74557"/>
    <lineage>
        <taxon>Eukaryota</taxon>
        <taxon>Sar</taxon>
        <taxon>Stramenopiles</taxon>
        <taxon>Oomycota</taxon>
        <taxon>Saprolegniomycetes</taxon>
        <taxon>Saprolegniales</taxon>
        <taxon>Achlyaceae</taxon>
        <taxon>Thraustotheca</taxon>
    </lineage>
</organism>
<comment type="caution">
    <text evidence="1">The sequence shown here is derived from an EMBL/GenBank/DDBJ whole genome shotgun (WGS) entry which is preliminary data.</text>
</comment>
<protein>
    <submittedName>
        <fullName evidence="1">Uncharacterized protein</fullName>
    </submittedName>
</protein>
<dbReference type="EMBL" id="JNBS01004864">
    <property type="protein sequence ID" value="OQR81953.1"/>
    <property type="molecule type" value="Genomic_DNA"/>
</dbReference>